<dbReference type="OrthoDB" id="8685865at2"/>
<dbReference type="RefSeq" id="WP_149352071.1">
    <property type="nucleotide sequence ID" value="NZ_VTRV01000027.1"/>
</dbReference>
<comment type="caution">
    <text evidence="1">The sequence shown here is derived from an EMBL/GenBank/DDBJ whole genome shotgun (WGS) entry which is preliminary data.</text>
</comment>
<accession>A0A5D8ZDP9</accession>
<dbReference type="Proteomes" id="UP000323164">
    <property type="component" value="Unassembled WGS sequence"/>
</dbReference>
<dbReference type="AlphaFoldDB" id="A0A5D8ZDP9"/>
<protein>
    <submittedName>
        <fullName evidence="1">Uncharacterized protein</fullName>
    </submittedName>
</protein>
<organism evidence="1 2">
    <name type="scientific">Cognatilysobacter lacus</name>
    <dbReference type="NCBI Taxonomy" id="1643323"/>
    <lineage>
        <taxon>Bacteria</taxon>
        <taxon>Pseudomonadati</taxon>
        <taxon>Pseudomonadota</taxon>
        <taxon>Gammaproteobacteria</taxon>
        <taxon>Lysobacterales</taxon>
        <taxon>Lysobacteraceae</taxon>
        <taxon>Cognatilysobacter</taxon>
    </lineage>
</organism>
<gene>
    <name evidence="1" type="ORF">FW784_03990</name>
</gene>
<dbReference type="EMBL" id="VTRV01000027">
    <property type="protein sequence ID" value="TZF90774.1"/>
    <property type="molecule type" value="Genomic_DNA"/>
</dbReference>
<reference evidence="1 2" key="1">
    <citation type="submission" date="2019-08" db="EMBL/GenBank/DDBJ databases">
        <title>Draft genome sequence of Lysobacter sp. UKS-15.</title>
        <authorList>
            <person name="Im W.-T."/>
        </authorList>
    </citation>
    <scope>NUCLEOTIDE SEQUENCE [LARGE SCALE GENOMIC DNA]</scope>
    <source>
        <strain evidence="1 2">UKS-15</strain>
    </source>
</reference>
<evidence type="ECO:0000313" key="1">
    <source>
        <dbReference type="EMBL" id="TZF90774.1"/>
    </source>
</evidence>
<keyword evidence="2" id="KW-1185">Reference proteome</keyword>
<sequence length="273" mass="30698">MDLVASLVSVFSALFTRVVGDRKAARDGARRRLPWAANRKLAGRLKEIIDMASSKDRRPERTVAHLCETIPGLSLASIESFMFGAAEPTLEQVRGICEALGASFRYLWFGDGHPFAADDEYPPPTQEYLGIFRDHDARSIVFVRGDRVPHPAYVVVQYNEFRYRVLPSYWHVSSINGNGGANALVELASLSENIYRTRTYKARGIDVPLSVAEDVYHGCTHASALWAAGWKASHWWDDLADVDHARACAKEYATRYDEEFFAAQKLIKWARSV</sequence>
<evidence type="ECO:0000313" key="2">
    <source>
        <dbReference type="Proteomes" id="UP000323164"/>
    </source>
</evidence>
<proteinExistence type="predicted"/>
<name>A0A5D8ZDP9_9GAMM</name>